<dbReference type="PANTHER" id="PTHR40278">
    <property type="entry name" value="DNA UTILIZATION PROTEIN HOFN"/>
    <property type="match status" value="1"/>
</dbReference>
<dbReference type="InterPro" id="IPR052534">
    <property type="entry name" value="Extracell_DNA_Util/SecSys_Comp"/>
</dbReference>
<keyword evidence="1" id="KW-1133">Transmembrane helix</keyword>
<keyword evidence="1" id="KW-0812">Transmembrane</keyword>
<feature type="transmembrane region" description="Helical" evidence="1">
    <location>
        <begin position="20"/>
        <end position="41"/>
    </location>
</feature>
<organism evidence="2 3">
    <name type="scientific">Clostridium chromiireducens</name>
    <dbReference type="NCBI Taxonomy" id="225345"/>
    <lineage>
        <taxon>Bacteria</taxon>
        <taxon>Bacillati</taxon>
        <taxon>Bacillota</taxon>
        <taxon>Clostridia</taxon>
        <taxon>Eubacteriales</taxon>
        <taxon>Clostridiaceae</taxon>
        <taxon>Clostridium</taxon>
    </lineage>
</organism>
<reference evidence="2" key="1">
    <citation type="submission" date="2019-12" db="EMBL/GenBank/DDBJ databases">
        <title>Microbes associate with the intestines of laboratory mice.</title>
        <authorList>
            <person name="Navarre W."/>
            <person name="Wong E."/>
        </authorList>
    </citation>
    <scope>NUCLEOTIDE SEQUENCE</scope>
    <source>
        <strain evidence="2">NM79_F5</strain>
    </source>
</reference>
<dbReference type="EMBL" id="WSRQ01000003">
    <property type="protein sequence ID" value="MVX62574.1"/>
    <property type="molecule type" value="Genomic_DNA"/>
</dbReference>
<keyword evidence="1" id="KW-0472">Membrane</keyword>
<dbReference type="AlphaFoldDB" id="A0A964W0S1"/>
<sequence>MKDINFFKPYLGKKKEKINAQMYIYGAMAIVGLLIIITFGINTTREILLDKSIKSYNNKLAASEIQTQLKEANNINKQIDILKQYDAGLIDVAVSVKDRDNVSDILLKNISSTVPSGVSFKNLDIVDNTVAIKGVSISREAVAELKYNLSKLSIMKDVYVNSIDTQSAVKGEYSFDIKCVLKDVG</sequence>
<dbReference type="RefSeq" id="WP_160357949.1">
    <property type="nucleotide sequence ID" value="NZ_WSRQ01000003.1"/>
</dbReference>
<dbReference type="Pfam" id="PF05137">
    <property type="entry name" value="PilN"/>
    <property type="match status" value="1"/>
</dbReference>
<evidence type="ECO:0000256" key="1">
    <source>
        <dbReference type="SAM" id="Phobius"/>
    </source>
</evidence>
<dbReference type="PANTHER" id="PTHR40278:SF1">
    <property type="entry name" value="DNA UTILIZATION PROTEIN HOFN"/>
    <property type="match status" value="1"/>
</dbReference>
<proteinExistence type="predicted"/>
<dbReference type="Proteomes" id="UP000656077">
    <property type="component" value="Unassembled WGS sequence"/>
</dbReference>
<protein>
    <submittedName>
        <fullName evidence="2">Fimbrial protein</fullName>
    </submittedName>
</protein>
<gene>
    <name evidence="2" type="ORF">GKZ28_02505</name>
</gene>
<evidence type="ECO:0000313" key="2">
    <source>
        <dbReference type="EMBL" id="MVX62574.1"/>
    </source>
</evidence>
<accession>A0A964W0S1</accession>
<comment type="caution">
    <text evidence="2">The sequence shown here is derived from an EMBL/GenBank/DDBJ whole genome shotgun (WGS) entry which is preliminary data.</text>
</comment>
<evidence type="ECO:0000313" key="3">
    <source>
        <dbReference type="Proteomes" id="UP000656077"/>
    </source>
</evidence>
<name>A0A964W0S1_9CLOT</name>
<dbReference type="InterPro" id="IPR007813">
    <property type="entry name" value="PilN"/>
</dbReference>